<gene>
    <name evidence="2" type="ORF">K7C98_23705</name>
</gene>
<evidence type="ECO:0000256" key="1">
    <source>
        <dbReference type="SAM" id="MobiDB-lite"/>
    </source>
</evidence>
<comment type="caution">
    <text evidence="2">The sequence shown here is derived from an EMBL/GenBank/DDBJ whole genome shotgun (WGS) entry which is preliminary data.</text>
</comment>
<evidence type="ECO:0000313" key="2">
    <source>
        <dbReference type="EMBL" id="MBZ5712258.1"/>
    </source>
</evidence>
<organism evidence="2 3">
    <name type="scientific">Nannocystis pusilla</name>
    <dbReference type="NCBI Taxonomy" id="889268"/>
    <lineage>
        <taxon>Bacteria</taxon>
        <taxon>Pseudomonadati</taxon>
        <taxon>Myxococcota</taxon>
        <taxon>Polyangia</taxon>
        <taxon>Nannocystales</taxon>
        <taxon>Nannocystaceae</taxon>
        <taxon>Nannocystis</taxon>
    </lineage>
</organism>
<dbReference type="EMBL" id="JAIRAU010000029">
    <property type="protein sequence ID" value="MBZ5712258.1"/>
    <property type="molecule type" value="Genomic_DNA"/>
</dbReference>
<name>A0ABS7TVF8_9BACT</name>
<sequence length="281" mass="30004">MSPAWNGSARPARIATSRRRFRAFSRWPIGNLARLGTTARLERSSSEPRSIHGAAADPKEENGMRRNWMTPKIVFTAALGWASACDARDHEAREESECATAIDPESREAGGCAASATNPDLELHEAGAPLPALRGGDNIGADGSARCLTPLVIENAHFPAYTAAEAGCSADDGITLTASAQYADPTFTRFHVKKSDGSAFSQQAMLSLYVGDGPDCDGTPANVVKSTAWVITQQKKQEVDLPVAQYVGWAIGERKKFWVGKSESGLPSARASGVITIRRIC</sequence>
<protein>
    <submittedName>
        <fullName evidence="2">Uncharacterized protein</fullName>
    </submittedName>
</protein>
<feature type="compositionally biased region" description="Basic and acidic residues" evidence="1">
    <location>
        <begin position="40"/>
        <end position="50"/>
    </location>
</feature>
<keyword evidence="3" id="KW-1185">Reference proteome</keyword>
<accession>A0ABS7TVF8</accession>
<reference evidence="2" key="1">
    <citation type="submission" date="2021-08" db="EMBL/GenBank/DDBJ databases">
        <authorList>
            <person name="Stevens D.C."/>
        </authorList>
    </citation>
    <scope>NUCLEOTIDE SEQUENCE</scope>
    <source>
        <strain evidence="2">DSM 53165</strain>
    </source>
</reference>
<feature type="region of interest" description="Disordered" evidence="1">
    <location>
        <begin position="39"/>
        <end position="65"/>
    </location>
</feature>
<proteinExistence type="predicted"/>
<dbReference type="Proteomes" id="UP001139031">
    <property type="component" value="Unassembled WGS sequence"/>
</dbReference>
<evidence type="ECO:0000313" key="3">
    <source>
        <dbReference type="Proteomes" id="UP001139031"/>
    </source>
</evidence>